<name>A0A6I4U1E8_9SPHN</name>
<dbReference type="AlphaFoldDB" id="A0A6I4U1E8"/>
<evidence type="ECO:0000313" key="7">
    <source>
        <dbReference type="Proteomes" id="UP000469430"/>
    </source>
</evidence>
<dbReference type="EMBL" id="WTYJ01000004">
    <property type="protein sequence ID" value="MXP00758.1"/>
    <property type="molecule type" value="Genomic_DNA"/>
</dbReference>
<evidence type="ECO:0000259" key="4">
    <source>
        <dbReference type="Pfam" id="PF03781"/>
    </source>
</evidence>
<dbReference type="SUPFAM" id="SSF56436">
    <property type="entry name" value="C-type lectin-like"/>
    <property type="match status" value="1"/>
</dbReference>
<dbReference type="InterPro" id="IPR042095">
    <property type="entry name" value="SUMF_sf"/>
</dbReference>
<dbReference type="RefSeq" id="WP_161392472.1">
    <property type="nucleotide sequence ID" value="NZ_JBHSCP010000003.1"/>
</dbReference>
<dbReference type="InterPro" id="IPR017806">
    <property type="entry name" value="EgtB"/>
</dbReference>
<feature type="domain" description="DinB-like" evidence="5">
    <location>
        <begin position="19"/>
        <end position="148"/>
    </location>
</feature>
<dbReference type="Proteomes" id="UP000469430">
    <property type="component" value="Unassembled WGS sequence"/>
</dbReference>
<dbReference type="SUPFAM" id="SSF109854">
    <property type="entry name" value="DinB/YfiT-like putative metalloenzymes"/>
    <property type="match status" value="1"/>
</dbReference>
<accession>A0A6I4U1E8</accession>
<dbReference type="PANTHER" id="PTHR23150:SF36">
    <property type="entry name" value="HERCYNINE OXYGENASE"/>
    <property type="match status" value="1"/>
</dbReference>
<dbReference type="OrthoDB" id="9768004at2"/>
<dbReference type="InterPro" id="IPR034660">
    <property type="entry name" value="DinB/YfiT-like"/>
</dbReference>
<evidence type="ECO:0000313" key="6">
    <source>
        <dbReference type="EMBL" id="MXP00758.1"/>
    </source>
</evidence>
<keyword evidence="7" id="KW-1185">Reference proteome</keyword>
<keyword evidence="1" id="KW-0560">Oxidoreductase</keyword>
<evidence type="ECO:0000259" key="5">
    <source>
        <dbReference type="Pfam" id="PF12867"/>
    </source>
</evidence>
<sequence length="398" mass="44367">MTLAVASDGPTPSPLIARFAEVRGATERLIAPLSPEDCQVQSMPDVSPTKWHLAHTSWFFETFLLQLHLPGYQPFDPAFAVLFNSYYVGIGERHPRPERGLLSRPSLAEVLAYRHHVDAAMLELMDQVPEAEWAGLVELGCQHEQQHQELILMDIQHVLSCNPLQPAYHCHAAEPALAAETAWVDIPGGLYEIGAVGDGFAFDNESPRHRLWLEPFSIASRLVTAGHYLQFIADGGYRRPDLWLSDGWNTVESCGWQAPLYWAEHDGSWQCFSLHGRVPVDPDAPVRHVSYYEADAFARWAGHRLPTEAEWEVAACRASIDQLYDQAWQWTASAYSAYPGFAPAAGAVGEYNGKFMINQMVLRGGSIGTPDGHSRASYRNFFPPAARWQFGGIRLARG</sequence>
<dbReference type="InterPro" id="IPR024775">
    <property type="entry name" value="DinB-like"/>
</dbReference>
<comment type="caution">
    <text evidence="6">The sequence shown here is derived from an EMBL/GenBank/DDBJ whole genome shotgun (WGS) entry which is preliminary data.</text>
</comment>
<protein>
    <submittedName>
        <fullName evidence="6">Ergothioneine biosynthesis protein EgtB</fullName>
    </submittedName>
</protein>
<proteinExistence type="predicted"/>
<dbReference type="InterPro" id="IPR016187">
    <property type="entry name" value="CTDL_fold"/>
</dbReference>
<evidence type="ECO:0000256" key="1">
    <source>
        <dbReference type="ARBA" id="ARBA00023002"/>
    </source>
</evidence>
<dbReference type="PANTHER" id="PTHR23150">
    <property type="entry name" value="SULFATASE MODIFYING FACTOR 1, 2"/>
    <property type="match status" value="1"/>
</dbReference>
<reference evidence="6 7" key="1">
    <citation type="submission" date="2019-12" db="EMBL/GenBank/DDBJ databases">
        <title>Genomic-based taxomic classification of the family Erythrobacteraceae.</title>
        <authorList>
            <person name="Xu L."/>
        </authorList>
    </citation>
    <scope>NUCLEOTIDE SEQUENCE [LARGE SCALE GENOMIC DNA]</scope>
    <source>
        <strain evidence="6 7">S36</strain>
    </source>
</reference>
<dbReference type="NCBIfam" id="TIGR03440">
    <property type="entry name" value="egtB_TIGR03440"/>
    <property type="match status" value="1"/>
</dbReference>
<organism evidence="6 7">
    <name type="scientific">Croceibacterium xixiisoli</name>
    <dbReference type="NCBI Taxonomy" id="1476466"/>
    <lineage>
        <taxon>Bacteria</taxon>
        <taxon>Pseudomonadati</taxon>
        <taxon>Pseudomonadota</taxon>
        <taxon>Alphaproteobacteria</taxon>
        <taxon>Sphingomonadales</taxon>
        <taxon>Erythrobacteraceae</taxon>
        <taxon>Croceibacterium</taxon>
    </lineage>
</organism>
<dbReference type="Gene3D" id="3.90.1580.10">
    <property type="entry name" value="paralog of FGE (formylglycine-generating enzyme)"/>
    <property type="match status" value="2"/>
</dbReference>
<evidence type="ECO:0000256" key="3">
    <source>
        <dbReference type="ARBA" id="ARBA00037882"/>
    </source>
</evidence>
<dbReference type="Pfam" id="PF12867">
    <property type="entry name" value="DinB_2"/>
    <property type="match status" value="1"/>
</dbReference>
<evidence type="ECO:0000256" key="2">
    <source>
        <dbReference type="ARBA" id="ARBA00023004"/>
    </source>
</evidence>
<dbReference type="InterPro" id="IPR051043">
    <property type="entry name" value="Sulfatase_Mod_Factor_Kinase"/>
</dbReference>
<dbReference type="InterPro" id="IPR005532">
    <property type="entry name" value="SUMF_dom"/>
</dbReference>
<dbReference type="GO" id="GO:0052699">
    <property type="term" value="P:ergothioneine biosynthetic process"/>
    <property type="evidence" value="ECO:0007669"/>
    <property type="project" value="InterPro"/>
</dbReference>
<gene>
    <name evidence="6" type="primary">egtB</name>
    <name evidence="6" type="ORF">GRI97_17340</name>
</gene>
<comment type="pathway">
    <text evidence="3">Amino-acid biosynthesis; ergothioneine biosynthesis.</text>
</comment>
<keyword evidence="2" id="KW-0408">Iron</keyword>
<feature type="domain" description="Sulfatase-modifying factor enzyme-like" evidence="4">
    <location>
        <begin position="181"/>
        <end position="320"/>
    </location>
</feature>
<dbReference type="Pfam" id="PF03781">
    <property type="entry name" value="FGE-sulfatase"/>
    <property type="match status" value="1"/>
</dbReference>